<evidence type="ECO:0000256" key="1">
    <source>
        <dbReference type="SAM" id="MobiDB-lite"/>
    </source>
</evidence>
<dbReference type="AlphaFoldDB" id="A0A6N2SXL1"/>
<protein>
    <submittedName>
        <fullName evidence="2">Bacterial mobilisation protein (MobC)</fullName>
    </submittedName>
</protein>
<dbReference type="InterPro" id="IPR053842">
    <property type="entry name" value="NikA-like"/>
</dbReference>
<name>A0A6N2SXL1_BACUN</name>
<dbReference type="EMBL" id="CACRTC010000017">
    <property type="protein sequence ID" value="VYS97856.1"/>
    <property type="molecule type" value="Genomic_DNA"/>
</dbReference>
<proteinExistence type="predicted"/>
<organism evidence="2">
    <name type="scientific">Bacteroides uniformis</name>
    <dbReference type="NCBI Taxonomy" id="820"/>
    <lineage>
        <taxon>Bacteria</taxon>
        <taxon>Pseudomonadati</taxon>
        <taxon>Bacteroidota</taxon>
        <taxon>Bacteroidia</taxon>
        <taxon>Bacteroidales</taxon>
        <taxon>Bacteroidaceae</taxon>
        <taxon>Bacteroides</taxon>
    </lineage>
</organism>
<reference evidence="2" key="1">
    <citation type="submission" date="2019-11" db="EMBL/GenBank/DDBJ databases">
        <authorList>
            <person name="Feng L."/>
        </authorList>
    </citation>
    <scope>NUCLEOTIDE SEQUENCE</scope>
    <source>
        <strain evidence="2">BuniformisLFYP32</strain>
    </source>
</reference>
<accession>A0A6N2SXL1</accession>
<gene>
    <name evidence="2" type="ORF">BULFYP32_01365</name>
</gene>
<feature type="region of interest" description="Disordered" evidence="1">
    <location>
        <begin position="1"/>
        <end position="24"/>
    </location>
</feature>
<dbReference type="Pfam" id="PF21983">
    <property type="entry name" value="NikA-like"/>
    <property type="match status" value="1"/>
</dbReference>
<sequence length="131" mass="14683">MFMDNGKRKNNVKGNKRERANKGGCPVKEATEKLKYRVTVKMATEDYYLLKSKAKSAGVSASEFIRGCITEGGVKERLSKEHGDLIRKLCGMANNLNQLARKANAEGYASVFIPCRTLMIEIDNLVNRIRL</sequence>
<evidence type="ECO:0000313" key="2">
    <source>
        <dbReference type="EMBL" id="VYS97856.1"/>
    </source>
</evidence>